<evidence type="ECO:0000256" key="1">
    <source>
        <dbReference type="ARBA" id="ARBA00004275"/>
    </source>
</evidence>
<dbReference type="GO" id="GO:0016560">
    <property type="term" value="P:protein import into peroxisome matrix, docking"/>
    <property type="evidence" value="ECO:0007669"/>
    <property type="project" value="TreeGrafter"/>
</dbReference>
<dbReference type="PANTHER" id="PTHR10130:SF0">
    <property type="entry name" value="GH08708P"/>
    <property type="match status" value="1"/>
</dbReference>
<dbReference type="GO" id="GO:0005052">
    <property type="term" value="F:peroxisome matrix targeting signal-1 binding"/>
    <property type="evidence" value="ECO:0007669"/>
    <property type="project" value="TreeGrafter"/>
</dbReference>
<feature type="region of interest" description="Disordered" evidence="9">
    <location>
        <begin position="1"/>
        <end position="47"/>
    </location>
</feature>
<accession>A0A165H5H8</accession>
<dbReference type="InParanoid" id="A0A165H5H8"/>
<feature type="region of interest" description="Disordered" evidence="9">
    <location>
        <begin position="229"/>
        <end position="273"/>
    </location>
</feature>
<dbReference type="PROSITE" id="PS50293">
    <property type="entry name" value="TPR_REGION"/>
    <property type="match status" value="1"/>
</dbReference>
<dbReference type="EMBL" id="KV423946">
    <property type="protein sequence ID" value="KZT58888.1"/>
    <property type="molecule type" value="Genomic_DNA"/>
</dbReference>
<dbReference type="GO" id="GO:0005829">
    <property type="term" value="C:cytosol"/>
    <property type="evidence" value="ECO:0007669"/>
    <property type="project" value="TreeGrafter"/>
</dbReference>
<evidence type="ECO:0000313" key="10">
    <source>
        <dbReference type="EMBL" id="KZT58888.1"/>
    </source>
</evidence>
<dbReference type="InterPro" id="IPR019734">
    <property type="entry name" value="TPR_rpt"/>
</dbReference>
<feature type="repeat" description="TPR" evidence="8">
    <location>
        <begin position="556"/>
        <end position="589"/>
    </location>
</feature>
<protein>
    <submittedName>
        <fullName evidence="10">TPR-like protein</fullName>
    </submittedName>
</protein>
<keyword evidence="7" id="KW-0576">Peroxisome</keyword>
<feature type="compositionally biased region" description="Low complexity" evidence="9">
    <location>
        <begin position="256"/>
        <end position="272"/>
    </location>
</feature>
<dbReference type="InterPro" id="IPR024111">
    <property type="entry name" value="PEX5/PEX5L"/>
</dbReference>
<dbReference type="PROSITE" id="PS50005">
    <property type="entry name" value="TPR"/>
    <property type="match status" value="3"/>
</dbReference>
<keyword evidence="4" id="KW-0963">Cytoplasm</keyword>
<feature type="region of interest" description="Disordered" evidence="9">
    <location>
        <begin position="331"/>
        <end position="388"/>
    </location>
</feature>
<dbReference type="PANTHER" id="PTHR10130">
    <property type="entry name" value="PEROXISOMAL TARGETING SIGNAL 1 RECEPTOR PEX5"/>
    <property type="match status" value="1"/>
</dbReference>
<evidence type="ECO:0000256" key="2">
    <source>
        <dbReference type="ARBA" id="ARBA00004496"/>
    </source>
</evidence>
<feature type="repeat" description="TPR" evidence="8">
    <location>
        <begin position="665"/>
        <end position="698"/>
    </location>
</feature>
<dbReference type="STRING" id="1353952.A0A165H5H8"/>
<dbReference type="Proteomes" id="UP000076842">
    <property type="component" value="Unassembled WGS sequence"/>
</dbReference>
<evidence type="ECO:0000256" key="4">
    <source>
        <dbReference type="ARBA" id="ARBA00022490"/>
    </source>
</evidence>
<dbReference type="OrthoDB" id="10006023at2759"/>
<evidence type="ECO:0000256" key="3">
    <source>
        <dbReference type="ARBA" id="ARBA00005348"/>
    </source>
</evidence>
<comment type="subcellular location">
    <subcellularLocation>
        <location evidence="2">Cytoplasm</location>
    </subcellularLocation>
    <subcellularLocation>
        <location evidence="1">Peroxisome</location>
    </subcellularLocation>
</comment>
<dbReference type="SUPFAM" id="SSF48452">
    <property type="entry name" value="TPR-like"/>
    <property type="match status" value="1"/>
</dbReference>
<evidence type="ECO:0000256" key="7">
    <source>
        <dbReference type="ARBA" id="ARBA00023140"/>
    </source>
</evidence>
<proteinExistence type="inferred from homology"/>
<organism evidence="10 11">
    <name type="scientific">Calocera cornea HHB12733</name>
    <dbReference type="NCBI Taxonomy" id="1353952"/>
    <lineage>
        <taxon>Eukaryota</taxon>
        <taxon>Fungi</taxon>
        <taxon>Dikarya</taxon>
        <taxon>Basidiomycota</taxon>
        <taxon>Agaricomycotina</taxon>
        <taxon>Dacrymycetes</taxon>
        <taxon>Dacrymycetales</taxon>
        <taxon>Dacrymycetaceae</taxon>
        <taxon>Calocera</taxon>
    </lineage>
</organism>
<dbReference type="InterPro" id="IPR011990">
    <property type="entry name" value="TPR-like_helical_dom_sf"/>
</dbReference>
<sequence length="833" mass="91044">MSGLSQLMNGADCGPSNPLQGLTKTFDRDRSLAQDASTSRAGPSRGAFRTVVQNRQADEQAAAFFAAAQHAPLPMSPPPLLQQQQQKGPWNMESLRGTLPQPQAQGWAQDFMRASPAPQRSGVHTPVLSPPPPVIQQQQAFSPLALGKQKESIAWAQDFGLAFAAAEQAAPAPALPMPMMQQQQQQQQMGMSMGMGQRPMGGRMVDGQFGAWFVPELNETQVYPPMEQQLRSPLAPPPLPTEHQLRSPFAPPPPSAESQIAAAPPQAQTEQPRNTVLEVDDLAATASLLLESVKTETNPKFKNSQFMSLMHQFRDRTATVEGNEIVAVSSDGVGGAEGQLGTEGLQSARSSTSTSASLSSAWARGEDVRGQEQSVAGSAPAGGSTSAPITNVGATARAYTQPNVTAALSGIDPTWAQWADLMPQPTAQDARAAQMYPEILQTNAEDWHEYQAQLGADTGVGVGTKRRSVRFGPESTFRAQEREWDALQDQWDEFETAEPGVRHTVAYRFQENNPYAIGRGYTTRHHALHTSSDWAQLAAETVLEKEAAVQRDPSNASAWYELGVRQQENEREQKAIQALRRAVELDPEYIDAWLALAVSLVNESDRRAAYDAIESWIERNKRYAGTQKPTSSIASNTQTMPQRQELLMQQLIAMARDIPAGEIDADVQVALGVLFNINEDYEKAIDCFHAALEVRREDWQLYNRIGASYANSGNPEKALEYYRHALQLNPGYIRARYNLGIAEINLKHYTEAAQHILDALVLQESEANSNANAAEAGAAGSKGVTSSALWFGLRNASAKMRRPDLVTLCDQQDLEAYRVFFAPLPRQQPQAAT</sequence>
<dbReference type="AlphaFoldDB" id="A0A165H5H8"/>
<dbReference type="SMART" id="SM00028">
    <property type="entry name" value="TPR"/>
    <property type="match status" value="5"/>
</dbReference>
<feature type="compositionally biased region" description="Low complexity" evidence="9">
    <location>
        <begin position="374"/>
        <end position="387"/>
    </location>
</feature>
<keyword evidence="6 8" id="KW-0802">TPR repeat</keyword>
<dbReference type="Pfam" id="PF00515">
    <property type="entry name" value="TPR_1"/>
    <property type="match status" value="1"/>
</dbReference>
<dbReference type="Pfam" id="PF13432">
    <property type="entry name" value="TPR_16"/>
    <property type="match status" value="1"/>
</dbReference>
<evidence type="ECO:0000313" key="11">
    <source>
        <dbReference type="Proteomes" id="UP000076842"/>
    </source>
</evidence>
<comment type="similarity">
    <text evidence="3">Belongs to the peroxisomal targeting signal receptor family.</text>
</comment>
<name>A0A165H5H8_9BASI</name>
<keyword evidence="5" id="KW-0677">Repeat</keyword>
<evidence type="ECO:0000256" key="6">
    <source>
        <dbReference type="ARBA" id="ARBA00022803"/>
    </source>
</evidence>
<evidence type="ECO:0000256" key="9">
    <source>
        <dbReference type="SAM" id="MobiDB-lite"/>
    </source>
</evidence>
<feature type="region of interest" description="Disordered" evidence="9">
    <location>
        <begin position="71"/>
        <end position="96"/>
    </location>
</feature>
<keyword evidence="11" id="KW-1185">Reference proteome</keyword>
<evidence type="ECO:0000256" key="5">
    <source>
        <dbReference type="ARBA" id="ARBA00022737"/>
    </source>
</evidence>
<evidence type="ECO:0000256" key="8">
    <source>
        <dbReference type="PROSITE-ProRule" id="PRU00339"/>
    </source>
</evidence>
<feature type="compositionally biased region" description="Low complexity" evidence="9">
    <location>
        <begin position="347"/>
        <end position="363"/>
    </location>
</feature>
<gene>
    <name evidence="10" type="ORF">CALCODRAFT_481986</name>
</gene>
<feature type="repeat" description="TPR" evidence="8">
    <location>
        <begin position="699"/>
        <end position="732"/>
    </location>
</feature>
<reference evidence="10 11" key="1">
    <citation type="journal article" date="2016" name="Mol. Biol. Evol.">
        <title>Comparative Genomics of Early-Diverging Mushroom-Forming Fungi Provides Insights into the Origins of Lignocellulose Decay Capabilities.</title>
        <authorList>
            <person name="Nagy L.G."/>
            <person name="Riley R."/>
            <person name="Tritt A."/>
            <person name="Adam C."/>
            <person name="Daum C."/>
            <person name="Floudas D."/>
            <person name="Sun H."/>
            <person name="Yadav J.S."/>
            <person name="Pangilinan J."/>
            <person name="Larsson K.H."/>
            <person name="Matsuura K."/>
            <person name="Barry K."/>
            <person name="Labutti K."/>
            <person name="Kuo R."/>
            <person name="Ohm R.A."/>
            <person name="Bhattacharya S.S."/>
            <person name="Shirouzu T."/>
            <person name="Yoshinaga Y."/>
            <person name="Martin F.M."/>
            <person name="Grigoriev I.V."/>
            <person name="Hibbett D.S."/>
        </authorList>
    </citation>
    <scope>NUCLEOTIDE SEQUENCE [LARGE SCALE GENOMIC DNA]</scope>
    <source>
        <strain evidence="10 11">HHB12733</strain>
    </source>
</reference>
<dbReference type="GO" id="GO:0005778">
    <property type="term" value="C:peroxisomal membrane"/>
    <property type="evidence" value="ECO:0007669"/>
    <property type="project" value="TreeGrafter"/>
</dbReference>
<dbReference type="Gene3D" id="1.25.40.10">
    <property type="entry name" value="Tetratricopeptide repeat domain"/>
    <property type="match status" value="1"/>
</dbReference>